<name>A0A1E5QLV3_9CYAN</name>
<dbReference type="NCBIfam" id="NF045582">
    <property type="entry name" value="Npun_R2823_gen"/>
    <property type="match status" value="1"/>
</dbReference>
<reference evidence="1" key="1">
    <citation type="submission" date="2016-09" db="EMBL/GenBank/DDBJ databases">
        <title>Draft genome of thermotolerant cyanobacterium Desertifilum sp. strain IPPAS B-1220.</title>
        <authorList>
            <person name="Sinetova M.A."/>
            <person name="Bolakhan K."/>
            <person name="Zayadan B.K."/>
            <person name="Mironov K.S."/>
            <person name="Ustinova V."/>
            <person name="Kupriyanova E.V."/>
            <person name="Sidorov R.A."/>
            <person name="Skrypnik A.N."/>
            <person name="Gogoleva N.E."/>
            <person name="Gogolev Y.V."/>
            <person name="Los D.A."/>
        </authorList>
    </citation>
    <scope>NUCLEOTIDE SEQUENCE [LARGE SCALE GENOMIC DNA]</scope>
    <source>
        <strain evidence="1">IPPAS B-1220</strain>
    </source>
</reference>
<dbReference type="SUPFAM" id="SSF53448">
    <property type="entry name" value="Nucleotide-diphospho-sugar transferases"/>
    <property type="match status" value="1"/>
</dbReference>
<dbReference type="STRING" id="1781255.BH720_08840"/>
<dbReference type="InterPro" id="IPR054619">
    <property type="entry name" value="Npun_R2821-like"/>
</dbReference>
<organism evidence="1">
    <name type="scientific">Desertifilum tharense IPPAS B-1220</name>
    <dbReference type="NCBI Taxonomy" id="1781255"/>
    <lineage>
        <taxon>Bacteria</taxon>
        <taxon>Bacillati</taxon>
        <taxon>Cyanobacteriota</taxon>
        <taxon>Cyanophyceae</taxon>
        <taxon>Desertifilales</taxon>
        <taxon>Desertifilaceae</taxon>
        <taxon>Desertifilum</taxon>
    </lineage>
</organism>
<dbReference type="EMBL" id="MJGC01000048">
    <property type="protein sequence ID" value="OEJ75608.1"/>
    <property type="molecule type" value="Genomic_DNA"/>
</dbReference>
<sequence>MDGICTLCNDRMFDQLVALLNSIEVIYGSQMPVCIFPYDEQTEKIAAEIAKRPQVFIYDDQESIDRWDEFMRQARPDKMDSTKKFRLYGSHRRFCAFDGPFDKFVYMDADILLLDTLDLIFAKLDEYDCVTYDFQFYHPEFVYNVQSPKLLEVFDENRLRNEIFCAGFYASKRGLFDETERRWLIEQLQAGEAEIFKTTGHDQPVANYMFMRTNKRICNLSHVLPEGTATGCTVTSKHFEEKDHALYDNGNRVTYLHYVGISPRIPEAICAGENLKLPYRDLFLHYRFLHEPEKRPVFSEPPPEKPKAPPSLLKRAMNKLKLLR</sequence>
<accession>A0A1E5QLV3</accession>
<keyword evidence="1" id="KW-0808">Transferase</keyword>
<dbReference type="RefSeq" id="WP_069966821.1">
    <property type="nucleotide sequence ID" value="NZ_CM124774.1"/>
</dbReference>
<gene>
    <name evidence="1" type="ORF">BH720_08840</name>
</gene>
<dbReference type="InterPro" id="IPR029044">
    <property type="entry name" value="Nucleotide-diphossugar_trans"/>
</dbReference>
<comment type="caution">
    <text evidence="1">The sequence shown here is derived from an EMBL/GenBank/DDBJ whole genome shotgun (WGS) entry which is preliminary data.</text>
</comment>
<proteinExistence type="predicted"/>
<dbReference type="GO" id="GO:0016740">
    <property type="term" value="F:transferase activity"/>
    <property type="evidence" value="ECO:0007669"/>
    <property type="project" value="UniProtKB-KW"/>
</dbReference>
<dbReference type="OrthoDB" id="480149at2"/>
<evidence type="ECO:0000313" key="1">
    <source>
        <dbReference type="EMBL" id="OEJ75608.1"/>
    </source>
</evidence>
<protein>
    <submittedName>
        <fullName evidence="1">Sugar transferase</fullName>
    </submittedName>
</protein>
<dbReference type="Gene3D" id="3.90.550.10">
    <property type="entry name" value="Spore Coat Polysaccharide Biosynthesis Protein SpsA, Chain A"/>
    <property type="match status" value="1"/>
</dbReference>
<dbReference type="AlphaFoldDB" id="A0A1E5QLV3"/>